<dbReference type="Gene3D" id="3.40.50.1820">
    <property type="entry name" value="alpha/beta hydrolase"/>
    <property type="match status" value="1"/>
</dbReference>
<gene>
    <name evidence="1" type="ORF">BJX67DRAFT_365214</name>
</gene>
<reference evidence="1 2" key="1">
    <citation type="submission" date="2024-07" db="EMBL/GenBank/DDBJ databases">
        <title>Section-level genome sequencing and comparative genomics of Aspergillus sections Usti and Cavernicolus.</title>
        <authorList>
            <consortium name="Lawrence Berkeley National Laboratory"/>
            <person name="Nybo J.L."/>
            <person name="Vesth T.C."/>
            <person name="Theobald S."/>
            <person name="Frisvad J.C."/>
            <person name="Larsen T.O."/>
            <person name="Kjaerboelling I."/>
            <person name="Rothschild-Mancinelli K."/>
            <person name="Lyhne E.K."/>
            <person name="Kogle M.E."/>
            <person name="Barry K."/>
            <person name="Clum A."/>
            <person name="Na H."/>
            <person name="Ledsgaard L."/>
            <person name="Lin J."/>
            <person name="Lipzen A."/>
            <person name="Kuo A."/>
            <person name="Riley R."/>
            <person name="Mondo S."/>
            <person name="Labutti K."/>
            <person name="Haridas S."/>
            <person name="Pangalinan J."/>
            <person name="Salamov A.A."/>
            <person name="Simmons B.A."/>
            <person name="Magnuson J.K."/>
            <person name="Chen J."/>
            <person name="Drula E."/>
            <person name="Henrissat B."/>
            <person name="Wiebenga A."/>
            <person name="Lubbers R.J."/>
            <person name="Gomes A.C."/>
            <person name="Macurrencykelacurrency M.R."/>
            <person name="Stajich J."/>
            <person name="Grigoriev I.V."/>
            <person name="Mortensen U.H."/>
            <person name="De Vries R.P."/>
            <person name="Baker S.E."/>
            <person name="Andersen M.R."/>
        </authorList>
    </citation>
    <scope>NUCLEOTIDE SEQUENCE [LARGE SCALE GENOMIC DNA]</scope>
    <source>
        <strain evidence="1 2">CBS 449.75</strain>
    </source>
</reference>
<dbReference type="GeneID" id="98145326"/>
<dbReference type="RefSeq" id="XP_070881898.1">
    <property type="nucleotide sequence ID" value="XM_071030254.1"/>
</dbReference>
<dbReference type="InterPro" id="IPR029058">
    <property type="entry name" value="AB_hydrolase_fold"/>
</dbReference>
<dbReference type="EMBL" id="JBFXLQ010000059">
    <property type="protein sequence ID" value="KAL2862919.1"/>
    <property type="molecule type" value="Genomic_DNA"/>
</dbReference>
<protein>
    <submittedName>
        <fullName evidence="1">Uncharacterized protein</fullName>
    </submittedName>
</protein>
<accession>A0ABR4LFQ4</accession>
<dbReference type="SUPFAM" id="SSF53474">
    <property type="entry name" value="alpha/beta-Hydrolases"/>
    <property type="match status" value="1"/>
</dbReference>
<name>A0ABR4LFQ4_9EURO</name>
<comment type="caution">
    <text evidence="1">The sequence shown here is derived from an EMBL/GenBank/DDBJ whole genome shotgun (WGS) entry which is preliminary data.</text>
</comment>
<dbReference type="Proteomes" id="UP001610432">
    <property type="component" value="Unassembled WGS sequence"/>
</dbReference>
<evidence type="ECO:0000313" key="1">
    <source>
        <dbReference type="EMBL" id="KAL2862919.1"/>
    </source>
</evidence>
<proteinExistence type="predicted"/>
<organism evidence="1 2">
    <name type="scientific">Aspergillus lucknowensis</name>
    <dbReference type="NCBI Taxonomy" id="176173"/>
    <lineage>
        <taxon>Eukaryota</taxon>
        <taxon>Fungi</taxon>
        <taxon>Dikarya</taxon>
        <taxon>Ascomycota</taxon>
        <taxon>Pezizomycotina</taxon>
        <taxon>Eurotiomycetes</taxon>
        <taxon>Eurotiomycetidae</taxon>
        <taxon>Eurotiales</taxon>
        <taxon>Aspergillaceae</taxon>
        <taxon>Aspergillus</taxon>
        <taxon>Aspergillus subgen. Nidulantes</taxon>
    </lineage>
</organism>
<keyword evidence="2" id="KW-1185">Reference proteome</keyword>
<evidence type="ECO:0000313" key="2">
    <source>
        <dbReference type="Proteomes" id="UP001610432"/>
    </source>
</evidence>
<sequence length="91" mass="9801">MEHFWGDGIDWTGPSADGSVYPMSEDCLYFHIIRLLYVANATGLSVAAWIHGGRLNQGDGSVIPMPPKKLSTEASRSLESLSVIACLYGDG</sequence>